<evidence type="ECO:0000256" key="2">
    <source>
        <dbReference type="ARBA" id="ARBA00023315"/>
    </source>
</evidence>
<dbReference type="AlphaFoldDB" id="A0A100IPZ1"/>
<sequence>MAQHDDTRSLSLDTPRNFEPFTLSSLDHIVPPIHLFTYISFKLDSPSDGVPVLRNGISRLLHALPFLSGNIVTIEELDGKQNLMQVTPADASAWHQSPILKVINHAAKTSAAESDYVQHADFVPIPLHLHTTDPSPVMRFQANVMTDGLVLCATFDHRMMDGLGGIAILDSLAACCRGDSALTGMAAQLQKKQQLASIRSPKPYNIYDKFQAGPRIPVSPVSRRFTLSPEKISSLKVKCNSMFSTATGQILKPNLTNVDIITALIWISVTRAKQASSPNTPKDTLSTLSCLVELRSILRPKQGTYIGNAMMTAQCVLPTHSISCKTTDPIADIPFIQEVALQIRNEIRSITTEQATRYISHINTLDDWSSFQAQWAELFVSSIRHFDVYGLNFGSVLGAVANFDLPDPRISGMCWVMPARPVSAGARKMPLWELRVVLEEPVMECLKREPLFCWASDISRTIGDSKL</sequence>
<dbReference type="VEuPathDB" id="FungiDB:An12g05630"/>
<evidence type="ECO:0000313" key="3">
    <source>
        <dbReference type="EMBL" id="GAQ44906.1"/>
    </source>
</evidence>
<dbReference type="VEuPathDB" id="FungiDB:ASPNIDRAFT2_1163375"/>
<name>A0A100IPZ1_ASPNG</name>
<dbReference type="Pfam" id="PF02458">
    <property type="entry name" value="Transferase"/>
    <property type="match status" value="1"/>
</dbReference>
<gene>
    <name evidence="3" type="ORF">ABL_07567</name>
</gene>
<dbReference type="Proteomes" id="UP000068243">
    <property type="component" value="Unassembled WGS sequence"/>
</dbReference>
<dbReference type="InterPro" id="IPR050317">
    <property type="entry name" value="Plant_Fungal_Acyltransferase"/>
</dbReference>
<dbReference type="VEuPathDB" id="FungiDB:ATCC64974_36770"/>
<dbReference type="VEuPathDB" id="FungiDB:M747DRAFT_298230"/>
<dbReference type="OMA" id="FRPGWGV"/>
<dbReference type="InterPro" id="IPR023213">
    <property type="entry name" value="CAT-like_dom_sf"/>
</dbReference>
<dbReference type="OrthoDB" id="1862401at2759"/>
<reference evidence="4" key="1">
    <citation type="journal article" date="2016" name="Genome Announc.">
        <title>Draft genome sequence of Aspergillus niger strain An76.</title>
        <authorList>
            <person name="Gong W."/>
            <person name="Cheng Z."/>
            <person name="Zhang H."/>
            <person name="Liu L."/>
            <person name="Gao P."/>
            <person name="Wang L."/>
        </authorList>
    </citation>
    <scope>NUCLEOTIDE SEQUENCE [LARGE SCALE GENOMIC DNA]</scope>
    <source>
        <strain evidence="4">An76</strain>
    </source>
</reference>
<evidence type="ECO:0000313" key="4">
    <source>
        <dbReference type="Proteomes" id="UP000068243"/>
    </source>
</evidence>
<proteinExistence type="predicted"/>
<keyword evidence="2" id="KW-0012">Acyltransferase</keyword>
<protein>
    <submittedName>
        <fullName evidence="3">O-acetyltransferase</fullName>
    </submittedName>
</protein>
<comment type="caution">
    <text evidence="3">The sequence shown here is derived from an EMBL/GenBank/DDBJ whole genome shotgun (WGS) entry which is preliminary data.</text>
</comment>
<dbReference type="Gene3D" id="3.30.559.10">
    <property type="entry name" value="Chloramphenicol acetyltransferase-like domain"/>
    <property type="match status" value="2"/>
</dbReference>
<dbReference type="GO" id="GO:0016747">
    <property type="term" value="F:acyltransferase activity, transferring groups other than amino-acyl groups"/>
    <property type="evidence" value="ECO:0007669"/>
    <property type="project" value="TreeGrafter"/>
</dbReference>
<dbReference type="PANTHER" id="PTHR31642:SF270">
    <property type="entry name" value="O-ACYLTRANSFERASE AUSQ"/>
    <property type="match status" value="1"/>
</dbReference>
<dbReference type="EMBL" id="BCMY01000014">
    <property type="protein sequence ID" value="GAQ44906.1"/>
    <property type="molecule type" value="Genomic_DNA"/>
</dbReference>
<accession>A0A100IPZ1</accession>
<organism evidence="3 4">
    <name type="scientific">Aspergillus niger</name>
    <dbReference type="NCBI Taxonomy" id="5061"/>
    <lineage>
        <taxon>Eukaryota</taxon>
        <taxon>Fungi</taxon>
        <taxon>Dikarya</taxon>
        <taxon>Ascomycota</taxon>
        <taxon>Pezizomycotina</taxon>
        <taxon>Eurotiomycetes</taxon>
        <taxon>Eurotiomycetidae</taxon>
        <taxon>Eurotiales</taxon>
        <taxon>Aspergillaceae</taxon>
        <taxon>Aspergillus</taxon>
        <taxon>Aspergillus subgen. Circumdati</taxon>
    </lineage>
</organism>
<dbReference type="PANTHER" id="PTHR31642">
    <property type="entry name" value="TRICHOTHECENE 3-O-ACETYLTRANSFERASE"/>
    <property type="match status" value="1"/>
</dbReference>
<keyword evidence="1 3" id="KW-0808">Transferase</keyword>
<evidence type="ECO:0000256" key="1">
    <source>
        <dbReference type="ARBA" id="ARBA00022679"/>
    </source>
</evidence>